<organism evidence="1 2">
    <name type="scientific">Aporhodopirellula rubra</name>
    <dbReference type="NCBI Taxonomy" id="980271"/>
    <lineage>
        <taxon>Bacteria</taxon>
        <taxon>Pseudomonadati</taxon>
        <taxon>Planctomycetota</taxon>
        <taxon>Planctomycetia</taxon>
        <taxon>Pirellulales</taxon>
        <taxon>Pirellulaceae</taxon>
        <taxon>Aporhodopirellula</taxon>
    </lineage>
</organism>
<dbReference type="AlphaFoldDB" id="A0A7W5H8D7"/>
<accession>A0A7W5H8D7</accession>
<name>A0A7W5H8D7_9BACT</name>
<protein>
    <submittedName>
        <fullName evidence="1">Uncharacterized protein</fullName>
    </submittedName>
</protein>
<keyword evidence="2" id="KW-1185">Reference proteome</keyword>
<dbReference type="Proteomes" id="UP000536179">
    <property type="component" value="Unassembled WGS sequence"/>
</dbReference>
<reference evidence="1 2" key="1">
    <citation type="submission" date="2020-08" db="EMBL/GenBank/DDBJ databases">
        <title>Genomic Encyclopedia of Type Strains, Phase III (KMG-III): the genomes of soil and plant-associated and newly described type strains.</title>
        <authorList>
            <person name="Whitman W."/>
        </authorList>
    </citation>
    <scope>NUCLEOTIDE SEQUENCE [LARGE SCALE GENOMIC DNA]</scope>
    <source>
        <strain evidence="1 2">CECT 8075</strain>
    </source>
</reference>
<dbReference type="RefSeq" id="WP_246420785.1">
    <property type="nucleotide sequence ID" value="NZ_JACHXU010000023.1"/>
</dbReference>
<evidence type="ECO:0000313" key="1">
    <source>
        <dbReference type="EMBL" id="MBB3209363.1"/>
    </source>
</evidence>
<sequence length="138" mass="15751">MNRFHVCDANTARLPLSCIRWVVLIGCIGIVQTASAQITAPRILSADMDSTARLEERLINRLHATTETQAAYIRYVVKLVEEEKLETRLVVAIEQYAIRRNSRYAFPFFERALRYEAAKRGVALTSVRHFQSTAAPQR</sequence>
<dbReference type="EMBL" id="JACHXU010000023">
    <property type="protein sequence ID" value="MBB3209363.1"/>
    <property type="molecule type" value="Genomic_DNA"/>
</dbReference>
<comment type="caution">
    <text evidence="1">The sequence shown here is derived from an EMBL/GenBank/DDBJ whole genome shotgun (WGS) entry which is preliminary data.</text>
</comment>
<proteinExistence type="predicted"/>
<gene>
    <name evidence="1" type="ORF">FHS27_005203</name>
</gene>
<evidence type="ECO:0000313" key="2">
    <source>
        <dbReference type="Proteomes" id="UP000536179"/>
    </source>
</evidence>